<feature type="region of interest" description="Disordered" evidence="1">
    <location>
        <begin position="1"/>
        <end position="54"/>
    </location>
</feature>
<dbReference type="EMBL" id="GEFM01007150">
    <property type="protein sequence ID" value="JAP68646.1"/>
    <property type="molecule type" value="mRNA"/>
</dbReference>
<sequence length="73" mass="8616">MYQRSKKTNYTVSKKKRKQNFPANSDTSSSKILMQTAGQDENNCRENEQEARKSWEHLTQREMISESRCNINT</sequence>
<name>A0A131XSJ5_IXORI</name>
<proteinExistence type="evidence at transcript level"/>
<protein>
    <submittedName>
        <fullName evidence="2">Uncharacterized protein</fullName>
    </submittedName>
</protein>
<organism evidence="2">
    <name type="scientific">Ixodes ricinus</name>
    <name type="common">Common tick</name>
    <name type="synonym">Acarus ricinus</name>
    <dbReference type="NCBI Taxonomy" id="34613"/>
    <lineage>
        <taxon>Eukaryota</taxon>
        <taxon>Metazoa</taxon>
        <taxon>Ecdysozoa</taxon>
        <taxon>Arthropoda</taxon>
        <taxon>Chelicerata</taxon>
        <taxon>Arachnida</taxon>
        <taxon>Acari</taxon>
        <taxon>Parasitiformes</taxon>
        <taxon>Ixodida</taxon>
        <taxon>Ixodoidea</taxon>
        <taxon>Ixodidae</taxon>
        <taxon>Ixodinae</taxon>
        <taxon>Ixodes</taxon>
    </lineage>
</organism>
<evidence type="ECO:0000256" key="1">
    <source>
        <dbReference type="SAM" id="MobiDB-lite"/>
    </source>
</evidence>
<evidence type="ECO:0000313" key="2">
    <source>
        <dbReference type="EMBL" id="JAP68646.1"/>
    </source>
</evidence>
<feature type="compositionally biased region" description="Polar residues" evidence="1">
    <location>
        <begin position="21"/>
        <end position="41"/>
    </location>
</feature>
<feature type="compositionally biased region" description="Basic and acidic residues" evidence="1">
    <location>
        <begin position="42"/>
        <end position="54"/>
    </location>
</feature>
<reference evidence="2" key="1">
    <citation type="submission" date="2016-02" db="EMBL/GenBank/DDBJ databases">
        <title>RNAseq analyses of the midgut from blood- or serum-fed Ixodes ricinus ticks.</title>
        <authorList>
            <person name="Perner J."/>
            <person name="Provaznik J."/>
            <person name="Schrenkova J."/>
            <person name="Urbanova V."/>
            <person name="Ribeiro J.M."/>
            <person name="Kopacek P."/>
        </authorList>
    </citation>
    <scope>NUCLEOTIDE SEQUENCE</scope>
    <source>
        <tissue evidence="2">Gut</tissue>
    </source>
</reference>
<feature type="compositionally biased region" description="Basic residues" evidence="1">
    <location>
        <begin position="1"/>
        <end position="19"/>
    </location>
</feature>
<accession>A0A131XSJ5</accession>
<dbReference type="AlphaFoldDB" id="A0A131XSJ5"/>